<dbReference type="PANTHER" id="PTHR39337:SF1">
    <property type="entry name" value="BLR5642 PROTEIN"/>
    <property type="match status" value="1"/>
</dbReference>
<dbReference type="Pfam" id="PF04343">
    <property type="entry name" value="DUF488"/>
    <property type="match status" value="1"/>
</dbReference>
<reference evidence="1" key="1">
    <citation type="submission" date="2021-03" db="EMBL/GenBank/DDBJ databases">
        <title>Agromyces archimandritus sp. nov., isolated from the cockroach Archimandrita tessellata.</title>
        <authorList>
            <person name="Guzman J."/>
            <person name="Ortuzar M."/>
            <person name="Poehlein A."/>
            <person name="Daniel R."/>
            <person name="Trujillo M."/>
            <person name="Vilcinskas A."/>
        </authorList>
    </citation>
    <scope>NUCLEOTIDE SEQUENCE</scope>
    <source>
        <strain evidence="1">G127AT</strain>
    </source>
</reference>
<dbReference type="PANTHER" id="PTHR39337">
    <property type="entry name" value="BLR5642 PROTEIN"/>
    <property type="match status" value="1"/>
</dbReference>
<dbReference type="RefSeq" id="WP_210898583.1">
    <property type="nucleotide sequence ID" value="NZ_CP071696.1"/>
</dbReference>
<proteinExistence type="predicted"/>
<evidence type="ECO:0000313" key="2">
    <source>
        <dbReference type="Proteomes" id="UP000671914"/>
    </source>
</evidence>
<organism evidence="1 2">
    <name type="scientific">Agromyces archimandritae</name>
    <dbReference type="NCBI Taxonomy" id="2781962"/>
    <lineage>
        <taxon>Bacteria</taxon>
        <taxon>Bacillati</taxon>
        <taxon>Actinomycetota</taxon>
        <taxon>Actinomycetes</taxon>
        <taxon>Micrococcales</taxon>
        <taxon>Microbacteriaceae</taxon>
        <taxon>Agromyces</taxon>
    </lineage>
</organism>
<dbReference type="AlphaFoldDB" id="A0A975INY3"/>
<name>A0A975INY3_9MICO</name>
<sequence length="193" mass="21481">MTGSENRGTPTGGARVVYTIGHSTRSLEEVVAMLRAHDVTDLVDVRSFPSSRKHPQWNRSEIETSLPSDVRYHWIRELGGRRHTPAGTPSPNDGWRVKAFRDYADYMAGDAFRHGLRELLAIAAEGTPAIMCSEAVPWRCHRRLITDALLVRGVRVRHIISPIRTTTADLTPFARVDGDRITYPADADPEVGA</sequence>
<dbReference type="EMBL" id="CP071696">
    <property type="protein sequence ID" value="QTX04714.1"/>
    <property type="molecule type" value="Genomic_DNA"/>
</dbReference>
<keyword evidence="2" id="KW-1185">Reference proteome</keyword>
<evidence type="ECO:0000313" key="1">
    <source>
        <dbReference type="EMBL" id="QTX04714.1"/>
    </source>
</evidence>
<dbReference type="KEGG" id="aarc:G127AT_00075"/>
<dbReference type="InterPro" id="IPR014519">
    <property type="entry name" value="UCP024492"/>
</dbReference>
<gene>
    <name evidence="1" type="ORF">G127AT_00075</name>
</gene>
<dbReference type="Proteomes" id="UP000671914">
    <property type="component" value="Chromosome"/>
</dbReference>
<protein>
    <submittedName>
        <fullName evidence="1">DUF488 domain-containing protein</fullName>
    </submittedName>
</protein>
<accession>A0A975INY3</accession>
<dbReference type="PIRSF" id="PIRSF024492">
    <property type="entry name" value="UCP024492"/>
    <property type="match status" value="1"/>
</dbReference>
<dbReference type="InterPro" id="IPR007438">
    <property type="entry name" value="DUF488"/>
</dbReference>